<gene>
    <name evidence="1" type="ORF">THAOC_17512</name>
</gene>
<dbReference type="AlphaFoldDB" id="K0S707"/>
<dbReference type="OrthoDB" id="206796at2759"/>
<protein>
    <submittedName>
        <fullName evidence="1">Uncharacterized protein</fullName>
    </submittedName>
</protein>
<evidence type="ECO:0000313" key="1">
    <source>
        <dbReference type="EMBL" id="EJK61908.1"/>
    </source>
</evidence>
<dbReference type="EMBL" id="AGNL01019323">
    <property type="protein sequence ID" value="EJK61908.1"/>
    <property type="molecule type" value="Genomic_DNA"/>
</dbReference>
<evidence type="ECO:0000313" key="2">
    <source>
        <dbReference type="Proteomes" id="UP000266841"/>
    </source>
</evidence>
<sequence length="286" mass="32533">MDWLIGMFVARSATALNSGEDEIVFTSMKILAMLDVIRGADETHSFPAPTLIYHIRQSEKWDCGLACLQMVHCWLCQPTTSKGIDVFKTERQWMRDLVATKSVWTPDLVNALDRMKRMSSSPEEECSPFQKMPNFSFLYCTTRLGVDNSFEDLDYYRDSFQCDELRVKSLLEDAKRRGLPMVQVPRLCLEEFAKVISHSEVVAIVLVDNHVLTKGPCGHSVNSAYRGHYILVSGISKSKSLDDRDYCMVIVNPGVTVETEFVSPKRFEEAWRAVGTDEDVIFIAKH</sequence>
<keyword evidence="2" id="KW-1185">Reference proteome</keyword>
<dbReference type="Proteomes" id="UP000266841">
    <property type="component" value="Unassembled WGS sequence"/>
</dbReference>
<name>K0S707_THAOC</name>
<reference evidence="1 2" key="1">
    <citation type="journal article" date="2012" name="Genome Biol.">
        <title>Genome and low-iron response of an oceanic diatom adapted to chronic iron limitation.</title>
        <authorList>
            <person name="Lommer M."/>
            <person name="Specht M."/>
            <person name="Roy A.S."/>
            <person name="Kraemer L."/>
            <person name="Andreson R."/>
            <person name="Gutowska M.A."/>
            <person name="Wolf J."/>
            <person name="Bergner S.V."/>
            <person name="Schilhabel M.B."/>
            <person name="Klostermeier U.C."/>
            <person name="Beiko R.G."/>
            <person name="Rosenstiel P."/>
            <person name="Hippler M."/>
            <person name="Laroche J."/>
        </authorList>
    </citation>
    <scope>NUCLEOTIDE SEQUENCE [LARGE SCALE GENOMIC DNA]</scope>
    <source>
        <strain evidence="1 2">CCMP1005</strain>
    </source>
</reference>
<organism evidence="1 2">
    <name type="scientific">Thalassiosira oceanica</name>
    <name type="common">Marine diatom</name>
    <dbReference type="NCBI Taxonomy" id="159749"/>
    <lineage>
        <taxon>Eukaryota</taxon>
        <taxon>Sar</taxon>
        <taxon>Stramenopiles</taxon>
        <taxon>Ochrophyta</taxon>
        <taxon>Bacillariophyta</taxon>
        <taxon>Coscinodiscophyceae</taxon>
        <taxon>Thalassiosirophycidae</taxon>
        <taxon>Thalassiosirales</taxon>
        <taxon>Thalassiosiraceae</taxon>
        <taxon>Thalassiosira</taxon>
    </lineage>
</organism>
<dbReference type="Pfam" id="PF09778">
    <property type="entry name" value="Guanylate_cyc_2"/>
    <property type="match status" value="1"/>
</dbReference>
<accession>K0S707</accession>
<dbReference type="eggNOG" id="KOG4621">
    <property type="taxonomic scope" value="Eukaryota"/>
</dbReference>
<dbReference type="PANTHER" id="PTHR31400:SF1">
    <property type="entry name" value="PROTEIN GUCD1"/>
    <property type="match status" value="1"/>
</dbReference>
<comment type="caution">
    <text evidence="1">The sequence shown here is derived from an EMBL/GenBank/DDBJ whole genome shotgun (WGS) entry which is preliminary data.</text>
</comment>
<dbReference type="PANTHER" id="PTHR31400">
    <property type="entry name" value="GUANYLYL CYCLASE DOMAIN CONTAINING PROTEIN 1 GUCD1"/>
    <property type="match status" value="1"/>
</dbReference>
<dbReference type="InterPro" id="IPR018616">
    <property type="entry name" value="GUCD1"/>
</dbReference>
<dbReference type="OMA" id="VQDIQKH"/>
<proteinExistence type="predicted"/>